<proteinExistence type="predicted"/>
<dbReference type="EMBL" id="CAEZSL010000007">
    <property type="protein sequence ID" value="CAB4532845.1"/>
    <property type="molecule type" value="Genomic_DNA"/>
</dbReference>
<reference evidence="3" key="1">
    <citation type="submission" date="2020-05" db="EMBL/GenBank/DDBJ databases">
        <authorList>
            <person name="Chiriac C."/>
            <person name="Salcher M."/>
            <person name="Ghai R."/>
            <person name="Kavagutti S V."/>
        </authorList>
    </citation>
    <scope>NUCLEOTIDE SEQUENCE</scope>
</reference>
<dbReference type="InterPro" id="IPR029044">
    <property type="entry name" value="Nucleotide-diphossugar_trans"/>
</dbReference>
<protein>
    <submittedName>
        <fullName evidence="3">Unannotated protein</fullName>
    </submittedName>
</protein>
<evidence type="ECO:0000256" key="1">
    <source>
        <dbReference type="SAM" id="MobiDB-lite"/>
    </source>
</evidence>
<evidence type="ECO:0000259" key="2">
    <source>
        <dbReference type="Pfam" id="PF00535"/>
    </source>
</evidence>
<name>A0A6J6B1Z0_9ZZZZ</name>
<organism evidence="3">
    <name type="scientific">freshwater metagenome</name>
    <dbReference type="NCBI Taxonomy" id="449393"/>
    <lineage>
        <taxon>unclassified sequences</taxon>
        <taxon>metagenomes</taxon>
        <taxon>ecological metagenomes</taxon>
    </lineage>
</organism>
<dbReference type="SUPFAM" id="SSF53448">
    <property type="entry name" value="Nucleotide-diphospho-sugar transferases"/>
    <property type="match status" value="1"/>
</dbReference>
<dbReference type="Gene3D" id="3.90.550.10">
    <property type="entry name" value="Spore Coat Polysaccharide Biosynthesis Protein SpsA, Chain A"/>
    <property type="match status" value="1"/>
</dbReference>
<dbReference type="Pfam" id="PF00535">
    <property type="entry name" value="Glycos_transf_2"/>
    <property type="match status" value="1"/>
</dbReference>
<gene>
    <name evidence="3" type="ORF">UFOPK1421_00113</name>
</gene>
<evidence type="ECO:0000313" key="3">
    <source>
        <dbReference type="EMBL" id="CAB4532845.1"/>
    </source>
</evidence>
<dbReference type="AlphaFoldDB" id="A0A6J6B1Z0"/>
<accession>A0A6J6B1Z0</accession>
<feature type="domain" description="Glycosyltransferase 2-like" evidence="2">
    <location>
        <begin position="13"/>
        <end position="157"/>
    </location>
</feature>
<sequence length="376" mass="42401">MALKQNSEIDLLSLVVVHYNIPREFPRTLFSLSTSFQKGISADDYEVIVVDNGSKELPDISSYRENGMNIRLLQVPNPNQSPARAINLGLNAALGKNIGVFIDGARMASPGLLQSAQQALRFSDRSIVATRGRYLGPKMQRTSMNEGYTKDFEDAMLESLDWKNNGYRLFEKSVFDESSGAQWFDPRISESNSLFMSRALWSEINGFSEEFRAIGGGFVNLDTLTRATALKETQPILLIGEATFHQLHGGVATNVPKENVFPMRAEYDKIRGLPYEPPVLNWLFFGNFKFRPALIEMGLSHTAKAILTEHAKNRKKESAKNPVLQESVRSQTDPTNISTRLSKNLIFQKNLRRVKRRLAKIKLLRTLRKKLSSSTK</sequence>
<dbReference type="InterPro" id="IPR001173">
    <property type="entry name" value="Glyco_trans_2-like"/>
</dbReference>
<dbReference type="CDD" id="cd00761">
    <property type="entry name" value="Glyco_tranf_GTA_type"/>
    <property type="match status" value="1"/>
</dbReference>
<feature type="region of interest" description="Disordered" evidence="1">
    <location>
        <begin position="311"/>
        <end position="335"/>
    </location>
</feature>